<evidence type="ECO:0000313" key="7">
    <source>
        <dbReference type="Proteomes" id="UP000009046"/>
    </source>
</evidence>
<accession>E0VIU8</accession>
<dbReference type="InterPro" id="IPR016181">
    <property type="entry name" value="Acyl_CoA_acyltransferase"/>
</dbReference>
<dbReference type="InParanoid" id="E0VIU8"/>
<evidence type="ECO:0000256" key="3">
    <source>
        <dbReference type="ARBA" id="ARBA00023315"/>
    </source>
</evidence>
<sequence>MKLNEKTVIKGNSVLLVPYEMYHVPKYHNWMKSTELQDLTASEPLTLEEEYEMQKKWRIDSDIKYLCTFIILNKTVYEESKDEIKAMIGDTNIFLSNDNDDVIGEIEIMIAEKSFRGKGLGKEALLLMLRYGIQNLGIKRYDAKIGMNNDISVSMFLKSGFTKVCENKIFKEFTLSKPVTQSWIEWLECQTKFYIETQK</sequence>
<dbReference type="SUPFAM" id="SSF55729">
    <property type="entry name" value="Acyl-CoA N-acyltransferases (Nat)"/>
    <property type="match status" value="1"/>
</dbReference>
<gene>
    <name evidence="6" type="primary">8230171</name>
    <name evidence="5" type="ORF">Phum_PHUM233560</name>
</gene>
<dbReference type="Gene3D" id="3.40.630.30">
    <property type="match status" value="1"/>
</dbReference>
<dbReference type="HOGENOM" id="CLU_073102_1_1_1"/>
<dbReference type="AlphaFoldDB" id="E0VIU8"/>
<evidence type="ECO:0000259" key="4">
    <source>
        <dbReference type="PROSITE" id="PS51186"/>
    </source>
</evidence>
<comment type="similarity">
    <text evidence="1">Belongs to the acetyltransferase family. GNAT subfamily.</text>
</comment>
<keyword evidence="7" id="KW-1185">Reference proteome</keyword>
<keyword evidence="2" id="KW-0808">Transferase</keyword>
<dbReference type="VEuPathDB" id="VectorBase:PHUM233560"/>
<dbReference type="EnsemblMetazoa" id="PHUM233560-RA">
    <property type="protein sequence ID" value="PHUM233560-PA"/>
    <property type="gene ID" value="PHUM233560"/>
</dbReference>
<dbReference type="RefSeq" id="XP_002426042.1">
    <property type="nucleotide sequence ID" value="XM_002425997.1"/>
</dbReference>
<reference evidence="5" key="2">
    <citation type="submission" date="2007-04" db="EMBL/GenBank/DDBJ databases">
        <title>The genome of the human body louse.</title>
        <authorList>
            <consortium name="The Human Body Louse Genome Consortium"/>
            <person name="Kirkness E."/>
            <person name="Walenz B."/>
            <person name="Hass B."/>
            <person name="Bruggner R."/>
            <person name="Strausberg R."/>
        </authorList>
    </citation>
    <scope>NUCLEOTIDE SEQUENCE</scope>
    <source>
        <strain evidence="5">USDA</strain>
    </source>
</reference>
<dbReference type="Proteomes" id="UP000009046">
    <property type="component" value="Unassembled WGS sequence"/>
</dbReference>
<keyword evidence="3" id="KW-0012">Acyltransferase</keyword>
<dbReference type="GeneID" id="8230171"/>
<dbReference type="OMA" id="WHVPRYH"/>
<dbReference type="FunCoup" id="E0VIU8">
    <property type="interactions" value="1015"/>
</dbReference>
<protein>
    <recommendedName>
        <fullName evidence="4">N-acetyltransferase domain-containing protein</fullName>
    </recommendedName>
</protein>
<evidence type="ECO:0000313" key="5">
    <source>
        <dbReference type="EMBL" id="EEB13304.1"/>
    </source>
</evidence>
<reference evidence="5" key="1">
    <citation type="submission" date="2007-04" db="EMBL/GenBank/DDBJ databases">
        <title>Annotation of Pediculus humanus corporis strain USDA.</title>
        <authorList>
            <person name="Kirkness E."/>
            <person name="Hannick L."/>
            <person name="Hass B."/>
            <person name="Bruggner R."/>
            <person name="Lawson D."/>
            <person name="Bidwell S."/>
            <person name="Joardar V."/>
            <person name="Caler E."/>
            <person name="Walenz B."/>
            <person name="Inman J."/>
            <person name="Schobel S."/>
            <person name="Galinsky K."/>
            <person name="Amedeo P."/>
            <person name="Strausberg R."/>
        </authorList>
    </citation>
    <scope>NUCLEOTIDE SEQUENCE</scope>
    <source>
        <strain evidence="5">USDA</strain>
    </source>
</reference>
<dbReference type="InterPro" id="IPR000182">
    <property type="entry name" value="GNAT_dom"/>
</dbReference>
<dbReference type="GO" id="GO:0008080">
    <property type="term" value="F:N-acetyltransferase activity"/>
    <property type="evidence" value="ECO:0007669"/>
    <property type="project" value="InterPro"/>
</dbReference>
<feature type="domain" description="N-acetyltransferase" evidence="4">
    <location>
        <begin position="34"/>
        <end position="180"/>
    </location>
</feature>
<dbReference type="OrthoDB" id="5043642at2759"/>
<dbReference type="KEGG" id="phu:Phum_PHUM233560"/>
<name>E0VIU8_PEDHC</name>
<dbReference type="CTD" id="8230171"/>
<dbReference type="STRING" id="121224.E0VIU8"/>
<dbReference type="Pfam" id="PF13302">
    <property type="entry name" value="Acetyltransf_3"/>
    <property type="match status" value="1"/>
</dbReference>
<evidence type="ECO:0000313" key="6">
    <source>
        <dbReference type="EnsemblMetazoa" id="PHUM233560-PA"/>
    </source>
</evidence>
<dbReference type="EMBL" id="DS235206">
    <property type="protein sequence ID" value="EEB13304.1"/>
    <property type="molecule type" value="Genomic_DNA"/>
</dbReference>
<dbReference type="PROSITE" id="PS51186">
    <property type="entry name" value="GNAT"/>
    <property type="match status" value="1"/>
</dbReference>
<dbReference type="PANTHER" id="PTHR13256:SF16">
    <property type="entry name" value="ALPHA_BETA-TUBULIN-N-ACETYLTRANSFERASE 9"/>
    <property type="match status" value="1"/>
</dbReference>
<evidence type="ECO:0000256" key="1">
    <source>
        <dbReference type="ARBA" id="ARBA00009342"/>
    </source>
</evidence>
<organism>
    <name type="scientific">Pediculus humanus subsp. corporis</name>
    <name type="common">Body louse</name>
    <dbReference type="NCBI Taxonomy" id="121224"/>
    <lineage>
        <taxon>Eukaryota</taxon>
        <taxon>Metazoa</taxon>
        <taxon>Ecdysozoa</taxon>
        <taxon>Arthropoda</taxon>
        <taxon>Hexapoda</taxon>
        <taxon>Insecta</taxon>
        <taxon>Pterygota</taxon>
        <taxon>Neoptera</taxon>
        <taxon>Paraneoptera</taxon>
        <taxon>Psocodea</taxon>
        <taxon>Troctomorpha</taxon>
        <taxon>Phthiraptera</taxon>
        <taxon>Anoplura</taxon>
        <taxon>Pediculidae</taxon>
        <taxon>Pediculus</taxon>
    </lineage>
</organism>
<evidence type="ECO:0000256" key="2">
    <source>
        <dbReference type="ARBA" id="ARBA00022679"/>
    </source>
</evidence>
<proteinExistence type="inferred from homology"/>
<dbReference type="InterPro" id="IPR039135">
    <property type="entry name" value="NAT9-like"/>
</dbReference>
<dbReference type="PANTHER" id="PTHR13256">
    <property type="entry name" value="N-ACETYLTRANSFERASE 9"/>
    <property type="match status" value="1"/>
</dbReference>
<reference evidence="6" key="3">
    <citation type="submission" date="2020-05" db="UniProtKB">
        <authorList>
            <consortium name="EnsemblMetazoa"/>
        </authorList>
    </citation>
    <scope>IDENTIFICATION</scope>
    <source>
        <strain evidence="6">USDA</strain>
    </source>
</reference>
<dbReference type="eggNOG" id="KOG4135">
    <property type="taxonomic scope" value="Eukaryota"/>
</dbReference>
<dbReference type="EMBL" id="AAZO01002709">
    <property type="status" value="NOT_ANNOTATED_CDS"/>
    <property type="molecule type" value="Genomic_DNA"/>
</dbReference>